<evidence type="ECO:0000259" key="12">
    <source>
        <dbReference type="Pfam" id="PF14684"/>
    </source>
</evidence>
<dbReference type="SUPFAM" id="SSF50156">
    <property type="entry name" value="PDZ domain-like"/>
    <property type="match status" value="1"/>
</dbReference>
<dbReference type="SUPFAM" id="SSF82171">
    <property type="entry name" value="DPP6 N-terminal domain-like"/>
    <property type="match status" value="2"/>
</dbReference>
<feature type="domain" description="Tail specific protease" evidence="11">
    <location>
        <begin position="893"/>
        <end position="1047"/>
    </location>
</feature>
<dbReference type="AlphaFoldDB" id="A0A7W5ZRY4"/>
<dbReference type="InterPro" id="IPR029414">
    <property type="entry name" value="Tricorn_PDZ"/>
</dbReference>
<evidence type="ECO:0000256" key="9">
    <source>
        <dbReference type="PIRSR" id="PIRSR036421-3"/>
    </source>
</evidence>
<evidence type="ECO:0000259" key="11">
    <source>
        <dbReference type="Pfam" id="PF03572"/>
    </source>
</evidence>
<keyword evidence="4 7" id="KW-0645">Protease</keyword>
<name>A0A7W5ZRY4_9BACT</name>
<dbReference type="Gene3D" id="2.120.10.60">
    <property type="entry name" value="Tricorn protease N-terminal domain"/>
    <property type="match status" value="2"/>
</dbReference>
<keyword evidence="6 7" id="KW-0720">Serine protease</keyword>
<feature type="signal peptide" evidence="10">
    <location>
        <begin position="1"/>
        <end position="21"/>
    </location>
</feature>
<dbReference type="Gene3D" id="3.30.750.44">
    <property type="match status" value="1"/>
</dbReference>
<dbReference type="Gene3D" id="2.30.42.10">
    <property type="match status" value="1"/>
</dbReference>
<feature type="active site" description="Charge relay system" evidence="8">
    <location>
        <position position="1037"/>
    </location>
</feature>
<dbReference type="GO" id="GO:0005737">
    <property type="term" value="C:cytoplasm"/>
    <property type="evidence" value="ECO:0007669"/>
    <property type="project" value="UniProtKB-SubCell"/>
</dbReference>
<dbReference type="PIRSF" id="PIRSF036421">
    <property type="entry name" value="Tricorn_protease"/>
    <property type="match status" value="1"/>
</dbReference>
<keyword evidence="5 7" id="KW-0378">Hydrolase</keyword>
<organism evidence="14 15">
    <name type="scientific">Runella defluvii</name>
    <dbReference type="NCBI Taxonomy" id="370973"/>
    <lineage>
        <taxon>Bacteria</taxon>
        <taxon>Pseudomonadati</taxon>
        <taxon>Bacteroidota</taxon>
        <taxon>Cytophagia</taxon>
        <taxon>Cytophagales</taxon>
        <taxon>Spirosomataceae</taxon>
        <taxon>Runella</taxon>
    </lineage>
</organism>
<feature type="site" description="Transition state stabilizer; via amide nitrogen" evidence="9">
    <location>
        <position position="981"/>
    </location>
</feature>
<evidence type="ECO:0000256" key="7">
    <source>
        <dbReference type="PIRNR" id="PIRNR036421"/>
    </source>
</evidence>
<dbReference type="EC" id="3.4.21.-" evidence="7"/>
<dbReference type="Gene3D" id="2.120.10.30">
    <property type="entry name" value="TolB, C-terminal domain"/>
    <property type="match status" value="1"/>
</dbReference>
<keyword evidence="10" id="KW-0732">Signal</keyword>
<evidence type="ECO:0000313" key="14">
    <source>
        <dbReference type="EMBL" id="MBB3840986.1"/>
    </source>
</evidence>
<feature type="active site" description="Nucleophile" evidence="8">
    <location>
        <position position="980"/>
    </location>
</feature>
<proteinExistence type="inferred from homology"/>
<dbReference type="InterPro" id="IPR005151">
    <property type="entry name" value="Tail-specific_protease"/>
</dbReference>
<evidence type="ECO:0000256" key="4">
    <source>
        <dbReference type="ARBA" id="ARBA00022670"/>
    </source>
</evidence>
<dbReference type="RefSeq" id="WP_229601444.1">
    <property type="nucleotide sequence ID" value="NZ_JACIBY010000013.1"/>
</dbReference>
<evidence type="ECO:0000256" key="1">
    <source>
        <dbReference type="ARBA" id="ARBA00004496"/>
    </source>
</evidence>
<dbReference type="GO" id="GO:0006508">
    <property type="term" value="P:proteolysis"/>
    <property type="evidence" value="ECO:0007669"/>
    <property type="project" value="UniProtKB-UniRule"/>
</dbReference>
<feature type="domain" description="Tricorn protease PDZ" evidence="13">
    <location>
        <begin position="804"/>
        <end position="861"/>
    </location>
</feature>
<feature type="active site" description="Charge relay system" evidence="8">
    <location>
        <position position="764"/>
    </location>
</feature>
<dbReference type="InterPro" id="IPR012393">
    <property type="entry name" value="Tricorn_protease"/>
</dbReference>
<protein>
    <recommendedName>
        <fullName evidence="7">Tricorn protease homolog</fullName>
        <ecNumber evidence="7">3.4.21.-</ecNumber>
    </recommendedName>
</protein>
<sequence>MKNIFNFSTLCLVVWSTLSHAQTPPSWLRYPSISPDGKTIVFTYKGDIWKVAASGGAAVPLTLHEAHDYMPVWSHDGKRIAFASDRHGNFDVFTIPVEGGEAKRITFHSANELPYDFSTDNQSVVFGSARQDLATNRQYPAGYMTELYSVSINGGRVKQLLTTPAEDVKYNRDGSKFVYHDRKGGENAWRKHHTSAIARDLWVYDTKTQKHTKLTNFAGEDRNAVWSDDKTLFYLSEANGSFNIHKLSLDNTAQSQAITSFKKHPVRFLSRANDGVLCFGFNGEIFTLNPAEGGNPKKVNISIAADTRANNDRVLSVNGGVSSMAVSPNGKEVAYIFRGEVFVSSVEGGITKRITNSAGQERSVSFSPDGKALVYSSERGNRWKIFETRISRKEEPYFYASTLLKESELIANEKENYLPKYSPDGKEIAFVEDRATLKILTLATKQTRTILTNQDLFSWGDHDQYFQWSPDGKWFLFDYKIPNLREGEVGLISTDGKGKITNLTQSGFEDESPKWVQGGKTMLWFSNREGLKSLSQGGNSQSDVYAMFFTQAAFDKFKLSKEEAALAKEVEEKAAKADTTKKKDAKKDSTVVIELDGLELRKARLTIHSSNLSDALINKDGDMLYYLSRFEKGYNLWSTNLRTRETKQLVALNANGGGSMVWDKEQKSIFLNSDGRISKIDPTSGKQESIGISGEMNLDVAAERAFMFEHVWRRTKTTFYTATFHGVDWDSYKPDYEKHLPHIGNNYEFSELLSELLGELNVSHSGASYFGGGTAGADATAALGVFYDQSFTGTGMRVEEVIKDGPLDKAGLNIKAGTIIEAIDGETLTPDRDYAQFLNRKSGKNVLLTLLEGTARREVVVKPISVGEESQLLYKRWVRRNQDEVEKQSNGTLGYIHIPGMADGPFRVTYDEVMGKYALKKGIVVDTRNNGGGDLVSDLATFFSGKTYMYNSTDKRVIYSEPSYRWSKASISLANEANYSDGHCYAHMTQAASLNKLVGMPVPGTCTFAGWETLQDPSIRWGVPPVGVKSMAGTYLENAQTEPNIKVSNEYDVVGKGKDQQLERAVEELVKEVK</sequence>
<evidence type="ECO:0000256" key="2">
    <source>
        <dbReference type="ARBA" id="ARBA00008524"/>
    </source>
</evidence>
<dbReference type="Pfam" id="PF14684">
    <property type="entry name" value="Tricorn_C1"/>
    <property type="match status" value="1"/>
</dbReference>
<comment type="similarity">
    <text evidence="2 7">Belongs to the peptidase S41B family.</text>
</comment>
<evidence type="ECO:0000256" key="3">
    <source>
        <dbReference type="ARBA" id="ARBA00022490"/>
    </source>
</evidence>
<dbReference type="SUPFAM" id="SSF52096">
    <property type="entry name" value="ClpP/crotonase"/>
    <property type="match status" value="1"/>
</dbReference>
<evidence type="ECO:0000313" key="15">
    <source>
        <dbReference type="Proteomes" id="UP000541352"/>
    </source>
</evidence>
<dbReference type="Proteomes" id="UP000541352">
    <property type="component" value="Unassembled WGS sequence"/>
</dbReference>
<comment type="subcellular location">
    <subcellularLocation>
        <location evidence="1 7">Cytoplasm</location>
    </subcellularLocation>
</comment>
<dbReference type="InterPro" id="IPR028204">
    <property type="entry name" value="Tricorn_C1"/>
</dbReference>
<dbReference type="SUPFAM" id="SSF69304">
    <property type="entry name" value="Tricorn protease N-terminal domain"/>
    <property type="match status" value="1"/>
</dbReference>
<dbReference type="InterPro" id="IPR036034">
    <property type="entry name" value="PDZ_sf"/>
</dbReference>
<gene>
    <name evidence="14" type="ORF">FHS57_005007</name>
</gene>
<feature type="domain" description="Tricorn protease C1" evidence="12">
    <location>
        <begin position="701"/>
        <end position="758"/>
    </location>
</feature>
<dbReference type="PANTHER" id="PTHR43253:SF1">
    <property type="entry name" value="TRICORN PROTEASE HOMOLOG 2-RELATED"/>
    <property type="match status" value="1"/>
</dbReference>
<dbReference type="InterPro" id="IPR029045">
    <property type="entry name" value="ClpP/crotonase-like_dom_sf"/>
</dbReference>
<evidence type="ECO:0000256" key="5">
    <source>
        <dbReference type="ARBA" id="ARBA00022801"/>
    </source>
</evidence>
<keyword evidence="15" id="KW-1185">Reference proteome</keyword>
<dbReference type="Pfam" id="PF14685">
    <property type="entry name" value="PDZ_Tricorn"/>
    <property type="match status" value="1"/>
</dbReference>
<dbReference type="EMBL" id="JACIBY010000013">
    <property type="protein sequence ID" value="MBB3840986.1"/>
    <property type="molecule type" value="Genomic_DNA"/>
</dbReference>
<reference evidence="14 15" key="1">
    <citation type="submission" date="2020-08" db="EMBL/GenBank/DDBJ databases">
        <title>Genomic Encyclopedia of Type Strains, Phase IV (KMG-IV): sequencing the most valuable type-strain genomes for metagenomic binning, comparative biology and taxonomic classification.</title>
        <authorList>
            <person name="Goeker M."/>
        </authorList>
    </citation>
    <scope>NUCLEOTIDE SEQUENCE [LARGE SCALE GENOMIC DNA]</scope>
    <source>
        <strain evidence="14 15">DSM 17976</strain>
    </source>
</reference>
<dbReference type="PANTHER" id="PTHR43253">
    <property type="entry name" value="TRICORN PROTEASE HOMOLOG 2-RELATED"/>
    <property type="match status" value="1"/>
</dbReference>
<comment type="function">
    <text evidence="7">Degrades oligopeptides.</text>
</comment>
<dbReference type="Pfam" id="PF26550">
    <property type="entry name" value="Tricorn_2nd"/>
    <property type="match status" value="1"/>
</dbReference>
<evidence type="ECO:0000256" key="10">
    <source>
        <dbReference type="SAM" id="SignalP"/>
    </source>
</evidence>
<keyword evidence="3 7" id="KW-0963">Cytoplasm</keyword>
<feature type="chain" id="PRO_5030848269" description="Tricorn protease homolog" evidence="10">
    <location>
        <begin position="22"/>
        <end position="1074"/>
    </location>
</feature>
<evidence type="ECO:0000259" key="13">
    <source>
        <dbReference type="Pfam" id="PF14685"/>
    </source>
</evidence>
<dbReference type="Pfam" id="PF26549">
    <property type="entry name" value="Tricorn_N"/>
    <property type="match status" value="1"/>
</dbReference>
<dbReference type="GO" id="GO:0008236">
    <property type="term" value="F:serine-type peptidase activity"/>
    <property type="evidence" value="ECO:0007669"/>
    <property type="project" value="UniProtKB-UniRule"/>
</dbReference>
<dbReference type="Gene3D" id="3.90.226.10">
    <property type="entry name" value="2-enoyl-CoA Hydratase, Chain A, domain 1"/>
    <property type="match status" value="1"/>
</dbReference>
<dbReference type="CDD" id="cd07562">
    <property type="entry name" value="Peptidase_S41_TRI"/>
    <property type="match status" value="1"/>
</dbReference>
<accession>A0A7W5ZRY4</accession>
<evidence type="ECO:0000256" key="6">
    <source>
        <dbReference type="ARBA" id="ARBA00022825"/>
    </source>
</evidence>
<comment type="caution">
    <text evidence="14">The sequence shown here is derived from an EMBL/GenBank/DDBJ whole genome shotgun (WGS) entry which is preliminary data.</text>
</comment>
<evidence type="ECO:0000256" key="8">
    <source>
        <dbReference type="PIRSR" id="PIRSR036421-1"/>
    </source>
</evidence>
<dbReference type="Pfam" id="PF03572">
    <property type="entry name" value="Peptidase_S41"/>
    <property type="match status" value="1"/>
</dbReference>
<dbReference type="InterPro" id="IPR011042">
    <property type="entry name" value="6-blade_b-propeller_TolB-like"/>
</dbReference>